<keyword evidence="5" id="KW-0862">Zinc</keyword>
<organism evidence="8 9">
    <name type="scientific">Fusarium duplospermum</name>
    <dbReference type="NCBI Taxonomy" id="1325734"/>
    <lineage>
        <taxon>Eukaryota</taxon>
        <taxon>Fungi</taxon>
        <taxon>Dikarya</taxon>
        <taxon>Ascomycota</taxon>
        <taxon>Pezizomycotina</taxon>
        <taxon>Sordariomycetes</taxon>
        <taxon>Hypocreomycetidae</taxon>
        <taxon>Hypocreales</taxon>
        <taxon>Nectriaceae</taxon>
        <taxon>Fusarium</taxon>
        <taxon>Fusarium solani species complex</taxon>
    </lineage>
</organism>
<evidence type="ECO:0000256" key="3">
    <source>
        <dbReference type="ARBA" id="ARBA00022723"/>
    </source>
</evidence>
<dbReference type="SUPFAM" id="SSF55486">
    <property type="entry name" value="Metalloproteases ('zincins'), catalytic domain"/>
    <property type="match status" value="1"/>
</dbReference>
<accession>A0A428Q6W0</accession>
<evidence type="ECO:0000256" key="4">
    <source>
        <dbReference type="ARBA" id="ARBA00022801"/>
    </source>
</evidence>
<keyword evidence="4" id="KW-0378">Hydrolase</keyword>
<dbReference type="AlphaFoldDB" id="A0A428Q6W0"/>
<dbReference type="Pfam" id="PF07998">
    <property type="entry name" value="Peptidase_M54"/>
    <property type="match status" value="1"/>
</dbReference>
<sequence>MVRFKYPRGCPHAVLYTDKSPHASAISYYQRPSKEARLAAATLSNKQSSESTSSDQEPPISAFPGVNLTPQDALDLDPKEPPQSLKSFARESHRNSLTTRRKTIYVIDSPSLAPDAACMSDWVKPQKVVGTNSELEHEKPKADDIAEYIRAFYHGLDVKVLHDQCVLTRCRLSSSKSRQADNRGHVDLVINNGTPTRVDFRASGDGVAKGQLNLSHMLDGLLANVPKDAFAVVLLTHFDLYEDEEDDFCAGRAFGGSRICIVSTFRYNPVLDAHNNVDHAHSWPASHCRVYVNRLWEKDEPELKDRHKEFDPAVMIDCNNTSDAPLSAAVATSRGILWPTTPADWNGFWLTRVCRTAAHELGHCVGMGHCVYYACMMQSTANIADDVRQPPYLCPVCEAKVAYTIRGEAVKSSRSMEMRRNVEAQWVVEAHRRMRDYCEERSHIGMLKAYGAWLTARLKQIESEREKDDVEIIVIDSD</sequence>
<keyword evidence="6" id="KW-0482">Metalloprotease</keyword>
<proteinExistence type="predicted"/>
<feature type="region of interest" description="Disordered" evidence="7">
    <location>
        <begin position="39"/>
        <end position="94"/>
    </location>
</feature>
<name>A0A428Q6W0_9HYPO</name>
<dbReference type="PANTHER" id="PTHR15910">
    <property type="entry name" value="ARCHAEMETZINCIN"/>
    <property type="match status" value="1"/>
</dbReference>
<reference evidence="8 9" key="1">
    <citation type="submission" date="2017-06" db="EMBL/GenBank/DDBJ databases">
        <title>Comparative genomic analysis of Ambrosia Fusariam Clade fungi.</title>
        <authorList>
            <person name="Stajich J.E."/>
            <person name="Carrillo J."/>
            <person name="Kijimoto T."/>
            <person name="Eskalen A."/>
            <person name="O'Donnell K."/>
            <person name="Kasson M."/>
        </authorList>
    </citation>
    <scope>NUCLEOTIDE SEQUENCE [LARGE SCALE GENOMIC DNA]</scope>
    <source>
        <strain evidence="8 9">NRRL62584</strain>
    </source>
</reference>
<dbReference type="InterPro" id="IPR024079">
    <property type="entry name" value="MetalloPept_cat_dom_sf"/>
</dbReference>
<dbReference type="GO" id="GO:0046872">
    <property type="term" value="F:metal ion binding"/>
    <property type="evidence" value="ECO:0007669"/>
    <property type="project" value="UniProtKB-KW"/>
</dbReference>
<dbReference type="PANTHER" id="PTHR15910:SF1">
    <property type="entry name" value="ARCHAEMETZINCIN-2"/>
    <property type="match status" value="1"/>
</dbReference>
<keyword evidence="9" id="KW-1185">Reference proteome</keyword>
<dbReference type="CDD" id="cd11375">
    <property type="entry name" value="Peptidase_M54"/>
    <property type="match status" value="1"/>
</dbReference>
<dbReference type="InterPro" id="IPR012962">
    <property type="entry name" value="Pept_M54_archaemetzincn"/>
</dbReference>
<dbReference type="GO" id="GO:0008237">
    <property type="term" value="F:metallopeptidase activity"/>
    <property type="evidence" value="ECO:0007669"/>
    <property type="project" value="UniProtKB-KW"/>
</dbReference>
<evidence type="ECO:0000256" key="2">
    <source>
        <dbReference type="ARBA" id="ARBA00022670"/>
    </source>
</evidence>
<evidence type="ECO:0000256" key="1">
    <source>
        <dbReference type="ARBA" id="ARBA00001947"/>
    </source>
</evidence>
<comment type="caution">
    <text evidence="8">The sequence shown here is derived from an EMBL/GenBank/DDBJ whole genome shotgun (WGS) entry which is preliminary data.</text>
</comment>
<dbReference type="Proteomes" id="UP000288168">
    <property type="component" value="Unassembled WGS sequence"/>
</dbReference>
<comment type="cofactor">
    <cofactor evidence="1">
        <name>Zn(2+)</name>
        <dbReference type="ChEBI" id="CHEBI:29105"/>
    </cofactor>
</comment>
<feature type="compositionally biased region" description="Polar residues" evidence="7">
    <location>
        <begin position="42"/>
        <end position="56"/>
    </location>
</feature>
<evidence type="ECO:0000313" key="8">
    <source>
        <dbReference type="EMBL" id="RSL61046.1"/>
    </source>
</evidence>
<evidence type="ECO:0000256" key="5">
    <source>
        <dbReference type="ARBA" id="ARBA00022833"/>
    </source>
</evidence>
<evidence type="ECO:0000313" key="9">
    <source>
        <dbReference type="Proteomes" id="UP000288168"/>
    </source>
</evidence>
<dbReference type="EMBL" id="NKCI01000054">
    <property type="protein sequence ID" value="RSL61046.1"/>
    <property type="molecule type" value="Genomic_DNA"/>
</dbReference>
<protein>
    <submittedName>
        <fullName evidence="8">Uncharacterized protein</fullName>
    </submittedName>
</protein>
<evidence type="ECO:0000256" key="7">
    <source>
        <dbReference type="SAM" id="MobiDB-lite"/>
    </source>
</evidence>
<evidence type="ECO:0000256" key="6">
    <source>
        <dbReference type="ARBA" id="ARBA00023049"/>
    </source>
</evidence>
<gene>
    <name evidence="8" type="ORF">CEP54_006424</name>
</gene>
<dbReference type="GO" id="GO:0006508">
    <property type="term" value="P:proteolysis"/>
    <property type="evidence" value="ECO:0007669"/>
    <property type="project" value="UniProtKB-KW"/>
</dbReference>
<dbReference type="Gene3D" id="3.40.390.10">
    <property type="entry name" value="Collagenase (Catalytic Domain)"/>
    <property type="match status" value="1"/>
</dbReference>
<keyword evidence="3" id="KW-0479">Metal-binding</keyword>
<keyword evidence="2" id="KW-0645">Protease</keyword>
<dbReference type="OrthoDB" id="2365600at2759"/>